<dbReference type="Pfam" id="PF14289">
    <property type="entry name" value="DUF4369"/>
    <property type="match status" value="1"/>
</dbReference>
<gene>
    <name evidence="7" type="ORF">WJU16_04980</name>
</gene>
<dbReference type="InterPro" id="IPR036249">
    <property type="entry name" value="Thioredoxin-like_sf"/>
</dbReference>
<dbReference type="PROSITE" id="PS51257">
    <property type="entry name" value="PROKAR_LIPOPROTEIN"/>
    <property type="match status" value="1"/>
</dbReference>
<dbReference type="PROSITE" id="PS00194">
    <property type="entry name" value="THIOREDOXIN_1"/>
    <property type="match status" value="1"/>
</dbReference>
<dbReference type="InterPro" id="IPR017937">
    <property type="entry name" value="Thioredoxin_CS"/>
</dbReference>
<dbReference type="Pfam" id="PF00578">
    <property type="entry name" value="AhpC-TSA"/>
    <property type="match status" value="1"/>
</dbReference>
<keyword evidence="5" id="KW-0732">Signal</keyword>
<keyword evidence="8" id="KW-1185">Reference proteome</keyword>
<dbReference type="InterPro" id="IPR050553">
    <property type="entry name" value="Thioredoxin_ResA/DsbE_sf"/>
</dbReference>
<evidence type="ECO:0000313" key="8">
    <source>
        <dbReference type="Proteomes" id="UP001485459"/>
    </source>
</evidence>
<sequence>MKKILFLSLAAMGSCLGASAQGAFTLEGHYSGGELPWIYLRYPGADGKYVNDSTPVKNGRFAFRGAVSGPAYASLNGRLQSRNMDDPNIEWFFLEPGKTTITVSENAFKKMKVDGGAVQSDYNKVQAQKAPIRKEWEPFFKSLDSINKIDNFKAQEFKSGLKPYYAAMEKIDMAYIDQHPGAYLSAFLLRGYSMSMPTDKLEAYYAQFPESIRNKDAKMIGDELARRKIGVPGTEAFVFATTDINGQPFNLADYKGKYVLLDFWASWCLPCRKGNPHLLKLYAAYKDKGLEIVGVSDDDSKPDAWRKAVNDDKIGVWKHVLRGLDREKLMAGVFNPKDISKRYGIATLPTKVLIDPQGKVIGRFEGGDRDDAKMDAQLAEVFGGK</sequence>
<feature type="signal peptide" evidence="5">
    <location>
        <begin position="1"/>
        <end position="20"/>
    </location>
</feature>
<dbReference type="RefSeq" id="WP_341837219.1">
    <property type="nucleotide sequence ID" value="NZ_CP149822.1"/>
</dbReference>
<evidence type="ECO:0000259" key="6">
    <source>
        <dbReference type="PROSITE" id="PS51352"/>
    </source>
</evidence>
<dbReference type="CDD" id="cd02966">
    <property type="entry name" value="TlpA_like_family"/>
    <property type="match status" value="1"/>
</dbReference>
<keyword evidence="3" id="KW-1015">Disulfide bond</keyword>
<dbReference type="InterPro" id="IPR025380">
    <property type="entry name" value="DUF4369"/>
</dbReference>
<dbReference type="InterPro" id="IPR000866">
    <property type="entry name" value="AhpC/TSA"/>
</dbReference>
<dbReference type="Proteomes" id="UP001485459">
    <property type="component" value="Chromosome"/>
</dbReference>
<dbReference type="PANTHER" id="PTHR42852:SF6">
    <property type="entry name" value="THIOL:DISULFIDE INTERCHANGE PROTEIN DSBE"/>
    <property type="match status" value="1"/>
</dbReference>
<accession>A0ABZ2YS70</accession>
<dbReference type="EMBL" id="CP149822">
    <property type="protein sequence ID" value="WZN42385.1"/>
    <property type="molecule type" value="Genomic_DNA"/>
</dbReference>
<dbReference type="PANTHER" id="PTHR42852">
    <property type="entry name" value="THIOL:DISULFIDE INTERCHANGE PROTEIN DSBE"/>
    <property type="match status" value="1"/>
</dbReference>
<feature type="chain" id="PRO_5046135364" evidence="5">
    <location>
        <begin position="21"/>
        <end position="385"/>
    </location>
</feature>
<dbReference type="InterPro" id="IPR013766">
    <property type="entry name" value="Thioredoxin_domain"/>
</dbReference>
<feature type="domain" description="Thioredoxin" evidence="6">
    <location>
        <begin position="230"/>
        <end position="383"/>
    </location>
</feature>
<organism evidence="7 8">
    <name type="scientific">Chitinophaga pollutisoli</name>
    <dbReference type="NCBI Taxonomy" id="3133966"/>
    <lineage>
        <taxon>Bacteria</taxon>
        <taxon>Pseudomonadati</taxon>
        <taxon>Bacteroidota</taxon>
        <taxon>Chitinophagia</taxon>
        <taxon>Chitinophagales</taxon>
        <taxon>Chitinophagaceae</taxon>
        <taxon>Chitinophaga</taxon>
    </lineage>
</organism>
<comment type="subcellular location">
    <subcellularLocation>
        <location evidence="1">Cell envelope</location>
    </subcellularLocation>
</comment>
<protein>
    <submittedName>
        <fullName evidence="7">TlpA disulfide reductase family protein</fullName>
    </submittedName>
</protein>
<dbReference type="PROSITE" id="PS51352">
    <property type="entry name" value="THIOREDOXIN_2"/>
    <property type="match status" value="1"/>
</dbReference>
<evidence type="ECO:0000256" key="1">
    <source>
        <dbReference type="ARBA" id="ARBA00004196"/>
    </source>
</evidence>
<dbReference type="Gene3D" id="3.40.30.10">
    <property type="entry name" value="Glutaredoxin"/>
    <property type="match status" value="1"/>
</dbReference>
<evidence type="ECO:0000256" key="3">
    <source>
        <dbReference type="ARBA" id="ARBA00023157"/>
    </source>
</evidence>
<reference evidence="8" key="1">
    <citation type="submission" date="2024-03" db="EMBL/GenBank/DDBJ databases">
        <title>Chitinophaga horti sp. nov., isolated from garden soil.</title>
        <authorList>
            <person name="Lee D.S."/>
            <person name="Han D.M."/>
            <person name="Baek J.H."/>
            <person name="Choi D.G."/>
            <person name="Jeon J.H."/>
            <person name="Jeon C.O."/>
        </authorList>
    </citation>
    <scope>NUCLEOTIDE SEQUENCE [LARGE SCALE GENOMIC DNA]</scope>
    <source>
        <strain evidence="8">GPA1</strain>
    </source>
</reference>
<name>A0ABZ2YS70_9BACT</name>
<dbReference type="SUPFAM" id="SSF52833">
    <property type="entry name" value="Thioredoxin-like"/>
    <property type="match status" value="1"/>
</dbReference>
<proteinExistence type="predicted"/>
<keyword evidence="4" id="KW-0676">Redox-active center</keyword>
<evidence type="ECO:0000313" key="7">
    <source>
        <dbReference type="EMBL" id="WZN42385.1"/>
    </source>
</evidence>
<evidence type="ECO:0000256" key="2">
    <source>
        <dbReference type="ARBA" id="ARBA00022748"/>
    </source>
</evidence>
<evidence type="ECO:0000256" key="5">
    <source>
        <dbReference type="SAM" id="SignalP"/>
    </source>
</evidence>
<keyword evidence="2" id="KW-0201">Cytochrome c-type biogenesis</keyword>
<evidence type="ECO:0000256" key="4">
    <source>
        <dbReference type="ARBA" id="ARBA00023284"/>
    </source>
</evidence>